<evidence type="ECO:0000313" key="2">
    <source>
        <dbReference type="Proteomes" id="UP000306402"/>
    </source>
</evidence>
<proteinExistence type="predicted"/>
<accession>A0A5R9KV23</accession>
<dbReference type="SUPFAM" id="SSF47781">
    <property type="entry name" value="RuvA domain 2-like"/>
    <property type="match status" value="1"/>
</dbReference>
<keyword evidence="2" id="KW-1185">Reference proteome</keyword>
<dbReference type="EMBL" id="VCEJ01000004">
    <property type="protein sequence ID" value="TLV00018.1"/>
    <property type="molecule type" value="Genomic_DNA"/>
</dbReference>
<name>A0A5R9KV23_9BACT</name>
<gene>
    <name evidence="1" type="ORF">FEN17_10920</name>
</gene>
<evidence type="ECO:0000313" key="1">
    <source>
        <dbReference type="EMBL" id="TLV00018.1"/>
    </source>
</evidence>
<dbReference type="Proteomes" id="UP000306402">
    <property type="component" value="Unassembled WGS sequence"/>
</dbReference>
<organism evidence="1 2">
    <name type="scientific">Dyadobacter luticola</name>
    <dbReference type="NCBI Taxonomy" id="1979387"/>
    <lineage>
        <taxon>Bacteria</taxon>
        <taxon>Pseudomonadati</taxon>
        <taxon>Bacteroidota</taxon>
        <taxon>Cytophagia</taxon>
        <taxon>Cytophagales</taxon>
        <taxon>Spirosomataceae</taxon>
        <taxon>Dyadobacter</taxon>
    </lineage>
</organism>
<dbReference type="OrthoDB" id="9766750at2"/>
<dbReference type="InterPro" id="IPR010994">
    <property type="entry name" value="RuvA_2-like"/>
</dbReference>
<sequence>MQRYLKIAYASKPAALVLTLAFIPRFIFAQEPPRKEIDINQFIADLFPVPADDNDNSELYESLYQLYASPLDLNVASRDELSNTLILSEKQLNSFFEYREKLGALLSLYELQAVPGFDLETIRRLLPFVTVNPAAVSLGKSLKNPSQHFLMFRTSKILETQKGFSPVSPDSQSRTRYEGSPFNGYLRYRNARSGFYSFGITLEKDAGEKFWDWSGKRQVYGIDYTSFHAQIMNRGKLKNLILGDFQMQAGQGMVLGSGFSLGKGSEVIKTVYRSTLGMKPYTSALEANFMRGIAATYVPIKQLETTLFYSRVKRDASQDDSPEKIMTSLPVTGYHRTPTEREKHNVLTEQNVGLHVLYKLSQQKGQVGLTVLNTHYGSLIRKRAALYNHYEFSGTQNWVAGFHGDYRFQNLHFFGEGAISKSRGTGAVAGIIAGMGRRLDISLLFRHYDRDFHTFYGNAFSESSRPINETGAYFGLRYALTRRWQFSGYCDFFKFPWLKYQIDAASQGHDYYLHMLWKPSKRLNAYILFHEKHKQANDPGSEEAVAPLITTVRRTAMFNLEYERPLRFSIRTRFQCGDFNYQNISRSKGLTIAQDISWHFPRVELSARLAWFNSDDYDSRQYVYEKDVLYAFSLPAYYDVGTRHYLMLRYNLTKKMKVWLRWSQTRYKDLEKISSGLNEIDGSRRSELKTQLMYQF</sequence>
<comment type="caution">
    <text evidence="1">The sequence shown here is derived from an EMBL/GenBank/DDBJ whole genome shotgun (WGS) entry which is preliminary data.</text>
</comment>
<protein>
    <submittedName>
        <fullName evidence="1">Helix-hairpin-helix domain-containing protein</fullName>
    </submittedName>
</protein>
<dbReference type="AlphaFoldDB" id="A0A5R9KV23"/>
<dbReference type="RefSeq" id="WP_138365402.1">
    <property type="nucleotide sequence ID" value="NZ_VCEJ01000004.1"/>
</dbReference>
<reference evidence="1 2" key="1">
    <citation type="submission" date="2019-05" db="EMBL/GenBank/DDBJ databases">
        <authorList>
            <person name="Qu J.-H."/>
        </authorList>
    </citation>
    <scope>NUCLEOTIDE SEQUENCE [LARGE SCALE GENOMIC DNA]</scope>
    <source>
        <strain evidence="1 2">T17</strain>
    </source>
</reference>